<feature type="region of interest" description="Disordered" evidence="1">
    <location>
        <begin position="1"/>
        <end position="69"/>
    </location>
</feature>
<dbReference type="Proteomes" id="UP000092583">
    <property type="component" value="Unassembled WGS sequence"/>
</dbReference>
<evidence type="ECO:0000313" key="3">
    <source>
        <dbReference type="Proteomes" id="UP000092583"/>
    </source>
</evidence>
<protein>
    <submittedName>
        <fullName evidence="2">Uncharacterized protein</fullName>
    </submittedName>
</protein>
<gene>
    <name evidence="2" type="ORF">L486_08415</name>
</gene>
<dbReference type="EMBL" id="KV700093">
    <property type="protein sequence ID" value="OCF54092.1"/>
    <property type="molecule type" value="Genomic_DNA"/>
</dbReference>
<accession>A0A1B9IEV0</accession>
<feature type="compositionally biased region" description="Basic and acidic residues" evidence="1">
    <location>
        <begin position="25"/>
        <end position="35"/>
    </location>
</feature>
<keyword evidence="3" id="KW-1185">Reference proteome</keyword>
<name>A0A1B9IEV0_9TREE</name>
<reference evidence="2 3" key="1">
    <citation type="submission" date="2013-07" db="EMBL/GenBank/DDBJ databases">
        <title>The Genome Sequence of Kwoniella mangroviensis CBS10435.</title>
        <authorList>
            <consortium name="The Broad Institute Genome Sequencing Platform"/>
            <person name="Cuomo C."/>
            <person name="Litvintseva A."/>
            <person name="Chen Y."/>
            <person name="Heitman J."/>
            <person name="Sun S."/>
            <person name="Springer D."/>
            <person name="Dromer F."/>
            <person name="Young S.K."/>
            <person name="Zeng Q."/>
            <person name="Gargeya S."/>
            <person name="Fitzgerald M."/>
            <person name="Abouelleil A."/>
            <person name="Alvarado L."/>
            <person name="Berlin A.M."/>
            <person name="Chapman S.B."/>
            <person name="Dewar J."/>
            <person name="Goldberg J."/>
            <person name="Griggs A."/>
            <person name="Gujja S."/>
            <person name="Hansen M."/>
            <person name="Howarth C."/>
            <person name="Imamovic A."/>
            <person name="Larimer J."/>
            <person name="McCowan C."/>
            <person name="Murphy C."/>
            <person name="Pearson M."/>
            <person name="Priest M."/>
            <person name="Roberts A."/>
            <person name="Saif S."/>
            <person name="Shea T."/>
            <person name="Sykes S."/>
            <person name="Wortman J."/>
            <person name="Nusbaum C."/>
            <person name="Birren B."/>
        </authorList>
    </citation>
    <scope>NUCLEOTIDE SEQUENCE [LARGE SCALE GENOMIC DNA]</scope>
    <source>
        <strain evidence="2 3">CBS 10435</strain>
    </source>
</reference>
<evidence type="ECO:0000313" key="2">
    <source>
        <dbReference type="EMBL" id="OCF54092.1"/>
    </source>
</evidence>
<proteinExistence type="predicted"/>
<sequence>MDTDEISPTYDPIIRTSRTSVDNDISSKHPPESNQKKTKSASTSNITTSKLIFSGTRSASGISKPSSHKNYQALSRLSNGFRPRYFTKSQDLSFLVEGNDHVGEVVKPAARDEEDMMEL</sequence>
<feature type="compositionally biased region" description="Polar residues" evidence="1">
    <location>
        <begin position="40"/>
        <end position="69"/>
    </location>
</feature>
<reference evidence="3" key="2">
    <citation type="submission" date="2013-12" db="EMBL/GenBank/DDBJ databases">
        <title>Evolution of pathogenesis and genome organization in the Tremellales.</title>
        <authorList>
            <person name="Cuomo C."/>
            <person name="Litvintseva A."/>
            <person name="Heitman J."/>
            <person name="Chen Y."/>
            <person name="Sun S."/>
            <person name="Springer D."/>
            <person name="Dromer F."/>
            <person name="Young S."/>
            <person name="Zeng Q."/>
            <person name="Chapman S."/>
            <person name="Gujja S."/>
            <person name="Saif S."/>
            <person name="Birren B."/>
        </authorList>
    </citation>
    <scope>NUCLEOTIDE SEQUENCE [LARGE SCALE GENOMIC DNA]</scope>
    <source>
        <strain evidence="3">CBS 10435</strain>
    </source>
</reference>
<organism evidence="2 3">
    <name type="scientific">Kwoniella mangroviensis CBS 10435</name>
    <dbReference type="NCBI Taxonomy" id="1331196"/>
    <lineage>
        <taxon>Eukaryota</taxon>
        <taxon>Fungi</taxon>
        <taxon>Dikarya</taxon>
        <taxon>Basidiomycota</taxon>
        <taxon>Agaricomycotina</taxon>
        <taxon>Tremellomycetes</taxon>
        <taxon>Tremellales</taxon>
        <taxon>Cryptococcaceae</taxon>
        <taxon>Kwoniella</taxon>
    </lineage>
</organism>
<evidence type="ECO:0000256" key="1">
    <source>
        <dbReference type="SAM" id="MobiDB-lite"/>
    </source>
</evidence>
<dbReference type="AlphaFoldDB" id="A0A1B9IEV0"/>